<accession>A0A225V367</accession>
<evidence type="ECO:0000313" key="2">
    <source>
        <dbReference type="Proteomes" id="UP000198211"/>
    </source>
</evidence>
<name>A0A225V367_9STRA</name>
<gene>
    <name evidence="1" type="ORF">PHMEG_00029863</name>
</gene>
<dbReference type="EMBL" id="NBNE01008718">
    <property type="protein sequence ID" value="OWY99186.1"/>
    <property type="molecule type" value="Genomic_DNA"/>
</dbReference>
<comment type="caution">
    <text evidence="1">The sequence shown here is derived from an EMBL/GenBank/DDBJ whole genome shotgun (WGS) entry which is preliminary data.</text>
</comment>
<evidence type="ECO:0000313" key="1">
    <source>
        <dbReference type="EMBL" id="OWY99186.1"/>
    </source>
</evidence>
<proteinExistence type="predicted"/>
<reference evidence="2" key="1">
    <citation type="submission" date="2017-03" db="EMBL/GenBank/DDBJ databases">
        <title>Phytopthora megakarya and P. palmivora, two closely related causual agents of cacao black pod achieved similar genome size and gene model numbers by different mechanisms.</title>
        <authorList>
            <person name="Ali S."/>
            <person name="Shao J."/>
            <person name="Larry D.J."/>
            <person name="Kronmiller B."/>
            <person name="Shen D."/>
            <person name="Strem M.D."/>
            <person name="Melnick R.L."/>
            <person name="Guiltinan M.J."/>
            <person name="Tyler B.M."/>
            <person name="Meinhardt L.W."/>
            <person name="Bailey B.A."/>
        </authorList>
    </citation>
    <scope>NUCLEOTIDE SEQUENCE [LARGE SCALE GENOMIC DNA]</scope>
    <source>
        <strain evidence="2">zdho120</strain>
    </source>
</reference>
<dbReference type="AlphaFoldDB" id="A0A225V367"/>
<dbReference type="Proteomes" id="UP000198211">
    <property type="component" value="Unassembled WGS sequence"/>
</dbReference>
<protein>
    <submittedName>
        <fullName evidence="1">Uncharacterized protein</fullName>
    </submittedName>
</protein>
<sequence length="61" mass="7051">MVKRLEEKLRTRRASSSCNCILYKSNDCLSFVDKVHCLRAEPRVQLIGLVRCQCPALTLRE</sequence>
<organism evidence="1 2">
    <name type="scientific">Phytophthora megakarya</name>
    <dbReference type="NCBI Taxonomy" id="4795"/>
    <lineage>
        <taxon>Eukaryota</taxon>
        <taxon>Sar</taxon>
        <taxon>Stramenopiles</taxon>
        <taxon>Oomycota</taxon>
        <taxon>Peronosporomycetes</taxon>
        <taxon>Peronosporales</taxon>
        <taxon>Peronosporaceae</taxon>
        <taxon>Phytophthora</taxon>
    </lineage>
</organism>
<keyword evidence="2" id="KW-1185">Reference proteome</keyword>